<name>A0A2N6PJH5_9MICO</name>
<evidence type="ECO:0000313" key="2">
    <source>
        <dbReference type="EMBL" id="PMB98841.1"/>
    </source>
</evidence>
<keyword evidence="1" id="KW-0812">Transmembrane</keyword>
<proteinExistence type="predicted"/>
<reference evidence="2 3" key="1">
    <citation type="submission" date="2017-09" db="EMBL/GenBank/DDBJ databases">
        <title>Bacterial strain isolated from the female urinary microbiota.</title>
        <authorList>
            <person name="Thomas-White K."/>
            <person name="Kumar N."/>
            <person name="Forster S."/>
            <person name="Putonti C."/>
            <person name="Lawley T."/>
            <person name="Wolfe A.J."/>
        </authorList>
    </citation>
    <scope>NUCLEOTIDE SEQUENCE [LARGE SCALE GENOMIC DNA]</scope>
    <source>
        <strain evidence="2 3">UMB0680</strain>
    </source>
</reference>
<keyword evidence="3" id="KW-1185">Reference proteome</keyword>
<sequence length="83" mass="8980">MVDMKHFCVIIGLGCAAAGGALLGDLFVYGNPVWPLIAVVSTLVLYIVMHRRVDTPVLTLLVGAVFFLAVNISAIPFYFQQVI</sequence>
<evidence type="ECO:0000313" key="3">
    <source>
        <dbReference type="Proteomes" id="UP000235703"/>
    </source>
</evidence>
<gene>
    <name evidence="2" type="ORF">CJ198_05955</name>
</gene>
<dbReference type="AlphaFoldDB" id="A0A2N6PJH5"/>
<dbReference type="EMBL" id="PNFZ01000002">
    <property type="protein sequence ID" value="PMB98841.1"/>
    <property type="molecule type" value="Genomic_DNA"/>
</dbReference>
<keyword evidence="1" id="KW-0472">Membrane</keyword>
<organism evidence="2 3">
    <name type="scientific">Brevibacterium luteolum</name>
    <dbReference type="NCBI Taxonomy" id="199591"/>
    <lineage>
        <taxon>Bacteria</taxon>
        <taxon>Bacillati</taxon>
        <taxon>Actinomycetota</taxon>
        <taxon>Actinomycetes</taxon>
        <taxon>Micrococcales</taxon>
        <taxon>Brevibacteriaceae</taxon>
        <taxon>Brevibacterium</taxon>
    </lineage>
</organism>
<evidence type="ECO:0000256" key="1">
    <source>
        <dbReference type="SAM" id="Phobius"/>
    </source>
</evidence>
<feature type="transmembrane region" description="Helical" evidence="1">
    <location>
        <begin position="57"/>
        <end position="79"/>
    </location>
</feature>
<protein>
    <submittedName>
        <fullName evidence="2">Uncharacterized protein</fullName>
    </submittedName>
</protein>
<accession>A0A2N6PJH5</accession>
<keyword evidence="1" id="KW-1133">Transmembrane helix</keyword>
<dbReference type="Proteomes" id="UP000235703">
    <property type="component" value="Unassembled WGS sequence"/>
</dbReference>
<feature type="transmembrane region" description="Helical" evidence="1">
    <location>
        <begin position="33"/>
        <end position="50"/>
    </location>
</feature>
<comment type="caution">
    <text evidence="2">The sequence shown here is derived from an EMBL/GenBank/DDBJ whole genome shotgun (WGS) entry which is preliminary data.</text>
</comment>